<sequence>MTSSNVQYGRAATRVKVTRNPQALILIFALTAMPAATALHPKRPAVTTSCHAAYYLEDIAKNAQALISKAIDSAEKATAKAAKFLAVTSTETGAKALTAKLLAVSLLTSAGEVLNSVQTKAAVINAGTIAAAQLEGQILAVAELSATEIESTNFFTTANAYTDSTNLQAKPKLTPNRHGTCKKADGTDEDHTGSHAQNEQGTNKLVLIGLKARDVPPPAADGELTLCAAAGTDGQKYGAYNGCSSGANTVLALKGGRIFDKATITLTRKTAAGDSKYSESSEAPAIPNKKTIAAAAAIAKLEDAAATINGLSTSLDLKTLLTATRLKEQLAKAIDGETAKCADATKTKVDNLLKEVIGENGDEIKNTVGKSVDELTPPKAAVGGDGGRKLSQITSPQEIADATTYYAVRRFIKEQEEKKKDQASPSCPTNAEKPAEGPKKTADECKKHTNEKTCKDEKGCDIDDKKPEGERC</sequence>
<evidence type="ECO:0000313" key="9">
    <source>
        <dbReference type="EMBL" id="AGH59074.1"/>
    </source>
</evidence>
<keyword evidence="4" id="KW-0472">Membrane</keyword>
<keyword evidence="5" id="KW-0325">Glycoprotein</keyword>
<comment type="subcellular location">
    <subcellularLocation>
        <location evidence="1">Cell membrane</location>
        <topology evidence="1">Lipid-anchor</topology>
        <topology evidence="1">GPI-anchor</topology>
    </subcellularLocation>
</comment>
<keyword evidence="6" id="KW-0449">Lipoprotein</keyword>
<name>M4SSU7_9TRYP</name>
<dbReference type="EMBL" id="KC611643">
    <property type="protein sequence ID" value="AGH59074.1"/>
    <property type="molecule type" value="Genomic_DNA"/>
</dbReference>
<dbReference type="GO" id="GO:0005886">
    <property type="term" value="C:plasma membrane"/>
    <property type="evidence" value="ECO:0007669"/>
    <property type="project" value="UniProtKB-SubCell"/>
</dbReference>
<reference evidence="9" key="2">
    <citation type="journal article" date="2014" name="Mol. Biochem. Parasitol.">
        <title>Capturing the variant surface glycoprotein repertoire (the VSGnome) of Trypanosoma brucei Lister 427.</title>
        <authorList>
            <person name="Cross G.A."/>
            <person name="Kim H.S."/>
            <person name="Wickstead B."/>
        </authorList>
    </citation>
    <scope>NUCLEOTIDE SEQUENCE</scope>
    <source>
        <strain evidence="9">Lister 427</strain>
    </source>
</reference>
<keyword evidence="2" id="KW-1003">Cell membrane</keyword>
<organism evidence="9">
    <name type="scientific">Trypanosoma brucei</name>
    <dbReference type="NCBI Taxonomy" id="5691"/>
    <lineage>
        <taxon>Eukaryota</taxon>
        <taxon>Discoba</taxon>
        <taxon>Euglenozoa</taxon>
        <taxon>Kinetoplastea</taxon>
        <taxon>Metakinetoplastina</taxon>
        <taxon>Trypanosomatida</taxon>
        <taxon>Trypanosomatidae</taxon>
        <taxon>Trypanosoma</taxon>
    </lineage>
</organism>
<feature type="compositionally biased region" description="Basic and acidic residues" evidence="7">
    <location>
        <begin position="182"/>
        <end position="193"/>
    </location>
</feature>
<reference evidence="9" key="1">
    <citation type="submission" date="2013-02" db="EMBL/GenBank/DDBJ databases">
        <authorList>
            <person name="Cross G.A.M."/>
            <person name="Kim H.-S."/>
            <person name="Wickstead B."/>
        </authorList>
    </citation>
    <scope>NUCLEOTIDE SEQUENCE</scope>
    <source>
        <strain evidence="9">Lister 427</strain>
    </source>
</reference>
<evidence type="ECO:0000256" key="7">
    <source>
        <dbReference type="SAM" id="MobiDB-lite"/>
    </source>
</evidence>
<dbReference type="SUPFAM" id="SSF58087">
    <property type="entry name" value="Variant surface glycoprotein (N-terminal domain)"/>
    <property type="match status" value="1"/>
</dbReference>
<dbReference type="Pfam" id="PF00913">
    <property type="entry name" value="Trypan_glycop"/>
    <property type="match status" value="1"/>
</dbReference>
<feature type="non-terminal residue" evidence="9">
    <location>
        <position position="472"/>
    </location>
</feature>
<dbReference type="InterPro" id="IPR001812">
    <property type="entry name" value="Trypano_VSG_A_N_dom"/>
</dbReference>
<feature type="region of interest" description="Disordered" evidence="7">
    <location>
        <begin position="168"/>
        <end position="200"/>
    </location>
</feature>
<evidence type="ECO:0000256" key="1">
    <source>
        <dbReference type="ARBA" id="ARBA00004609"/>
    </source>
</evidence>
<dbReference type="VEuPathDB" id="TriTrypDB:Tb11.v5.1019"/>
<feature type="compositionally biased region" description="Basic and acidic residues" evidence="7">
    <location>
        <begin position="433"/>
        <end position="472"/>
    </location>
</feature>
<feature type="region of interest" description="Disordered" evidence="7">
    <location>
        <begin position="415"/>
        <end position="472"/>
    </location>
</feature>
<protein>
    <submittedName>
        <fullName evidence="9">Variant surface glycoprotein 3025</fullName>
    </submittedName>
</protein>
<evidence type="ECO:0000256" key="6">
    <source>
        <dbReference type="ARBA" id="ARBA00023288"/>
    </source>
</evidence>
<feature type="non-terminal residue" evidence="9">
    <location>
        <position position="1"/>
    </location>
</feature>
<dbReference type="AlphaFoldDB" id="M4SSU7"/>
<keyword evidence="3" id="KW-0336">GPI-anchor</keyword>
<feature type="domain" description="Trypanosome variant surface glycoprotein A-type N-terminal" evidence="8">
    <location>
        <begin position="35"/>
        <end position="406"/>
    </location>
</feature>
<accession>M4SSU7</accession>
<dbReference type="GO" id="GO:0098552">
    <property type="term" value="C:side of membrane"/>
    <property type="evidence" value="ECO:0007669"/>
    <property type="project" value="UniProtKB-KW"/>
</dbReference>
<dbReference type="VEuPathDB" id="TriTrypDB:Tb427_000152300"/>
<evidence type="ECO:0000259" key="8">
    <source>
        <dbReference type="Pfam" id="PF00913"/>
    </source>
</evidence>
<evidence type="ECO:0000256" key="2">
    <source>
        <dbReference type="ARBA" id="ARBA00022475"/>
    </source>
</evidence>
<dbReference type="GO" id="GO:0042783">
    <property type="term" value="P:symbiont-mediated evasion of host immune response"/>
    <property type="evidence" value="ECO:0007669"/>
    <property type="project" value="InterPro"/>
</dbReference>
<proteinExistence type="predicted"/>
<evidence type="ECO:0000256" key="4">
    <source>
        <dbReference type="ARBA" id="ARBA00023136"/>
    </source>
</evidence>
<evidence type="ECO:0000256" key="3">
    <source>
        <dbReference type="ARBA" id="ARBA00022622"/>
    </source>
</evidence>
<evidence type="ECO:0000256" key="5">
    <source>
        <dbReference type="ARBA" id="ARBA00023180"/>
    </source>
</evidence>